<evidence type="ECO:0000256" key="1">
    <source>
        <dbReference type="SAM" id="MobiDB-lite"/>
    </source>
</evidence>
<reference evidence="3" key="2">
    <citation type="submission" date="2018-05" db="EMBL/GenBank/DDBJ databases">
        <title>OmerRS3 (Oryza meridionalis Reference Sequence Version 3).</title>
        <authorList>
            <person name="Zhang J."/>
            <person name="Kudrna D."/>
            <person name="Lee S."/>
            <person name="Talag J."/>
            <person name="Welchert J."/>
            <person name="Wing R.A."/>
        </authorList>
    </citation>
    <scope>NUCLEOTIDE SEQUENCE [LARGE SCALE GENOMIC DNA]</scope>
    <source>
        <strain evidence="3">cv. OR44</strain>
    </source>
</reference>
<feature type="region of interest" description="Disordered" evidence="1">
    <location>
        <begin position="65"/>
        <end position="89"/>
    </location>
</feature>
<dbReference type="Proteomes" id="UP000008021">
    <property type="component" value="Chromosome 12"/>
</dbReference>
<evidence type="ECO:0000256" key="2">
    <source>
        <dbReference type="SAM" id="SignalP"/>
    </source>
</evidence>
<name>A0A0E0FBD7_9ORYZ</name>
<accession>A0A0E0FBD7</accession>
<proteinExistence type="predicted"/>
<sequence length="191" mass="21312">MPLDTLSCFLFPFFFLVAEQRRNGGRPRRLGHDRATAAAHRWGSLPMATTHDGIAIALDAVVRDDSVDDDDPRAPPMLDPDRTRGWDGGPPRTAAISAERASHRRTLLHLEQQVVTHGDAGDALRVGAARGGGGLDFYASRSHAARFVDLVTSLSPVHVVAMELCLVCRDREREEEMIREREEEEEHRKRD</sequence>
<evidence type="ECO:0000313" key="3">
    <source>
        <dbReference type="EnsemblPlants" id="OMERI12G06370.1"/>
    </source>
</evidence>
<organism evidence="3">
    <name type="scientific">Oryza meridionalis</name>
    <dbReference type="NCBI Taxonomy" id="40149"/>
    <lineage>
        <taxon>Eukaryota</taxon>
        <taxon>Viridiplantae</taxon>
        <taxon>Streptophyta</taxon>
        <taxon>Embryophyta</taxon>
        <taxon>Tracheophyta</taxon>
        <taxon>Spermatophyta</taxon>
        <taxon>Magnoliopsida</taxon>
        <taxon>Liliopsida</taxon>
        <taxon>Poales</taxon>
        <taxon>Poaceae</taxon>
        <taxon>BOP clade</taxon>
        <taxon>Oryzoideae</taxon>
        <taxon>Oryzeae</taxon>
        <taxon>Oryzinae</taxon>
        <taxon>Oryza</taxon>
    </lineage>
</organism>
<dbReference type="Gramene" id="OMERI12G06370.1">
    <property type="protein sequence ID" value="OMERI12G06370.1"/>
    <property type="gene ID" value="OMERI12G06370"/>
</dbReference>
<dbReference type="HOGENOM" id="CLU_1423574_0_0_1"/>
<keyword evidence="2" id="KW-0732">Signal</keyword>
<dbReference type="AlphaFoldDB" id="A0A0E0FBD7"/>
<protein>
    <submittedName>
        <fullName evidence="3">Uncharacterized protein</fullName>
    </submittedName>
</protein>
<dbReference type="EnsemblPlants" id="OMERI12G06370.1">
    <property type="protein sequence ID" value="OMERI12G06370.1"/>
    <property type="gene ID" value="OMERI12G06370"/>
</dbReference>
<feature type="signal peptide" evidence="2">
    <location>
        <begin position="1"/>
        <end position="20"/>
    </location>
</feature>
<feature type="chain" id="PRO_5002359215" evidence="2">
    <location>
        <begin position="21"/>
        <end position="191"/>
    </location>
</feature>
<evidence type="ECO:0000313" key="4">
    <source>
        <dbReference type="Proteomes" id="UP000008021"/>
    </source>
</evidence>
<dbReference type="STRING" id="40149.A0A0E0FBD7"/>
<reference evidence="3" key="1">
    <citation type="submission" date="2015-04" db="UniProtKB">
        <authorList>
            <consortium name="EnsemblPlants"/>
        </authorList>
    </citation>
    <scope>IDENTIFICATION</scope>
</reference>
<keyword evidence="4" id="KW-1185">Reference proteome</keyword>